<dbReference type="OrthoDB" id="418349at2759"/>
<comment type="similarity">
    <text evidence="1">Belongs to the pseudouridine synthase RluA family.</text>
</comment>
<evidence type="ECO:0000313" key="4">
    <source>
        <dbReference type="Proteomes" id="UP000198406"/>
    </source>
</evidence>
<dbReference type="InterPro" id="IPR050188">
    <property type="entry name" value="RluA_PseudoU_synthase"/>
</dbReference>
<dbReference type="GO" id="GO:0003723">
    <property type="term" value="F:RNA binding"/>
    <property type="evidence" value="ECO:0007669"/>
    <property type="project" value="InterPro"/>
</dbReference>
<dbReference type="Pfam" id="PF00849">
    <property type="entry name" value="PseudoU_synth_2"/>
    <property type="match status" value="1"/>
</dbReference>
<protein>
    <submittedName>
        <fullName evidence="3">tRNA pseudouridine32 synthase / 23S rRNA pseudouridine746 synthase</fullName>
        <ecNumber evidence="3">5.4.99.28</ecNumber>
        <ecNumber evidence="3">5.4.99.29</ecNumber>
    </submittedName>
</protein>
<proteinExistence type="inferred from homology"/>
<keyword evidence="4" id="KW-1185">Reference proteome</keyword>
<dbReference type="EC" id="5.4.99.29" evidence="3"/>
<evidence type="ECO:0000313" key="3">
    <source>
        <dbReference type="EMBL" id="GAX15108.1"/>
    </source>
</evidence>
<gene>
    <name evidence="3" type="ORF">FisN_12Lh197</name>
</gene>
<dbReference type="EC" id="5.4.99.28" evidence="3"/>
<dbReference type="PANTHER" id="PTHR21600">
    <property type="entry name" value="MITOCHONDRIAL RNA PSEUDOURIDINE SYNTHASE"/>
    <property type="match status" value="1"/>
</dbReference>
<name>A0A1Z5JMU4_FISSO</name>
<dbReference type="GO" id="GO:0160151">
    <property type="term" value="F:tRNA pseudouridine(32) synthase activity"/>
    <property type="evidence" value="ECO:0007669"/>
    <property type="project" value="UniProtKB-EC"/>
</dbReference>
<comment type="caution">
    <text evidence="3">The sequence shown here is derived from an EMBL/GenBank/DDBJ whole genome shotgun (WGS) entry which is preliminary data.</text>
</comment>
<dbReference type="GO" id="GO:0160142">
    <property type="term" value="F:23S rRNA pseudouridine(746) synthase activity"/>
    <property type="evidence" value="ECO:0007669"/>
    <property type="project" value="UniProtKB-EC"/>
</dbReference>
<evidence type="ECO:0000259" key="2">
    <source>
        <dbReference type="Pfam" id="PF00849"/>
    </source>
</evidence>
<dbReference type="PANTHER" id="PTHR21600:SF87">
    <property type="entry name" value="RNA PSEUDOURIDYLATE SYNTHASE DOMAIN-CONTAINING PROTEIN 1"/>
    <property type="match status" value="1"/>
</dbReference>
<evidence type="ECO:0000256" key="1">
    <source>
        <dbReference type="ARBA" id="ARBA00010876"/>
    </source>
</evidence>
<dbReference type="EMBL" id="BDSP01000087">
    <property type="protein sequence ID" value="GAX15108.1"/>
    <property type="molecule type" value="Genomic_DNA"/>
</dbReference>
<dbReference type="CDD" id="cd02869">
    <property type="entry name" value="PseudoU_synth_RluA_like"/>
    <property type="match status" value="1"/>
</dbReference>
<dbReference type="InterPro" id="IPR020103">
    <property type="entry name" value="PsdUridine_synth_cat_dom_sf"/>
</dbReference>
<accession>A0A1Z5JMU4</accession>
<reference evidence="3 4" key="1">
    <citation type="journal article" date="2015" name="Plant Cell">
        <title>Oil accumulation by the oleaginous diatom Fistulifera solaris as revealed by the genome and transcriptome.</title>
        <authorList>
            <person name="Tanaka T."/>
            <person name="Maeda Y."/>
            <person name="Veluchamy A."/>
            <person name="Tanaka M."/>
            <person name="Abida H."/>
            <person name="Marechal E."/>
            <person name="Bowler C."/>
            <person name="Muto M."/>
            <person name="Sunaga Y."/>
            <person name="Tanaka M."/>
            <person name="Yoshino T."/>
            <person name="Taniguchi T."/>
            <person name="Fukuda Y."/>
            <person name="Nemoto M."/>
            <person name="Matsumoto M."/>
            <person name="Wong P.S."/>
            <person name="Aburatani S."/>
            <person name="Fujibuchi W."/>
        </authorList>
    </citation>
    <scope>NUCLEOTIDE SEQUENCE [LARGE SCALE GENOMIC DNA]</scope>
    <source>
        <strain evidence="3 4">JPCC DA0580</strain>
    </source>
</reference>
<dbReference type="Gene3D" id="3.30.2350.10">
    <property type="entry name" value="Pseudouridine synthase"/>
    <property type="match status" value="1"/>
</dbReference>
<dbReference type="InterPro" id="IPR006145">
    <property type="entry name" value="PsdUridine_synth_RsuA/RluA"/>
</dbReference>
<dbReference type="Proteomes" id="UP000198406">
    <property type="component" value="Unassembled WGS sequence"/>
</dbReference>
<dbReference type="GO" id="GO:0000455">
    <property type="term" value="P:enzyme-directed rRNA pseudouridine synthesis"/>
    <property type="evidence" value="ECO:0007669"/>
    <property type="project" value="TreeGrafter"/>
</dbReference>
<keyword evidence="3" id="KW-0413">Isomerase</keyword>
<feature type="domain" description="Pseudouridine synthase RsuA/RluA-like" evidence="2">
    <location>
        <begin position="97"/>
        <end position="274"/>
    </location>
</feature>
<dbReference type="SUPFAM" id="SSF55120">
    <property type="entry name" value="Pseudouridine synthase"/>
    <property type="match status" value="1"/>
</dbReference>
<dbReference type="AlphaFoldDB" id="A0A1Z5JMU4"/>
<organism evidence="3 4">
    <name type="scientific">Fistulifera solaris</name>
    <name type="common">Oleaginous diatom</name>
    <dbReference type="NCBI Taxonomy" id="1519565"/>
    <lineage>
        <taxon>Eukaryota</taxon>
        <taxon>Sar</taxon>
        <taxon>Stramenopiles</taxon>
        <taxon>Ochrophyta</taxon>
        <taxon>Bacillariophyta</taxon>
        <taxon>Bacillariophyceae</taxon>
        <taxon>Bacillariophycidae</taxon>
        <taxon>Naviculales</taxon>
        <taxon>Naviculaceae</taxon>
        <taxon>Fistulifera</taxon>
    </lineage>
</organism>
<sequence length="341" mass="37921">MNRTVTVQLVPWISNLLPLQTYSADSVPPVRAITDLDLMNMNSDYLSHSAAQRLDVYSSLSSEEQRKLQMKIAAETRASRKLDPSQHLHILYFDDHICVASKPSGILSVPGPRRNPSLAGLVHEVLSPSIDIDKMVVHRLDMDTSGIIVYALTEAALRILHDAFRNRQVKKVYQALLCGHVPMVSGIEVDIALERDPLHPPFMRVAQSRSSSSSVVHPAFHKFIDQAPKPSFTLVDVRSHEYLQHPGGRRLPVTRVELTPFTGRTHQLRVHTAALGYPILGDDIYGYLGEGDCGIPRSADAVHLEAQLHELGMPLCLHAEQLSFFHPFTGAPMLFQAKAPF</sequence>
<dbReference type="InParanoid" id="A0A1Z5JMU4"/>